<gene>
    <name evidence="1" type="ORF">UFOVP255_52</name>
</gene>
<dbReference type="EMBL" id="LR796265">
    <property type="protein sequence ID" value="CAB4132715.1"/>
    <property type="molecule type" value="Genomic_DNA"/>
</dbReference>
<protein>
    <submittedName>
        <fullName evidence="1">Uncharacterized protein</fullName>
    </submittedName>
</protein>
<sequence length="450" mass="43802">MTTSVPVPSQASSGAYSSGGGITPLNQFVSFIAARDPTVYDINYGIGKTWVNKLNGNYWVLAYFTNIATSGQIEANWVQISTAGGSLVTVDADSGTATASSGVMTFSGTSNEITTAASGSTVTWSVPSTFIAPGSIAATTTLSSVGATTLATTGASVSTFGNVTGTTSVTILGGTGGILLQGAAACPITIGAATQTALIQVGTSSGTNVLDLGIGEGATTVNVGTGTTNAKTISIGTGAGMANTISVGGTGANVITIGDTQTAGSVAIGAAMTTGTIAIGGTGLQTGTITIGGGTGAQTVNLATGATGVKTVHIADSAVANVVTLGSTTGAASTTINAGTGSVSLKSGQIVQYTGTTASTYVALGTDYFIGTDSTSGVITVDLPSSPTLGQSYYIYDATGQAASHNVTVSGNGVNISAAGTSASTKTLSAAYSSIWVIFNGTIWNGRYST</sequence>
<accession>A0A6J5LF71</accession>
<proteinExistence type="predicted"/>
<reference evidence="1" key="1">
    <citation type="submission" date="2020-04" db="EMBL/GenBank/DDBJ databases">
        <authorList>
            <person name="Chiriac C."/>
            <person name="Salcher M."/>
            <person name="Ghai R."/>
            <person name="Kavagutti S V."/>
        </authorList>
    </citation>
    <scope>NUCLEOTIDE SEQUENCE</scope>
</reference>
<organism evidence="1">
    <name type="scientific">uncultured Caudovirales phage</name>
    <dbReference type="NCBI Taxonomy" id="2100421"/>
    <lineage>
        <taxon>Viruses</taxon>
        <taxon>Duplodnaviria</taxon>
        <taxon>Heunggongvirae</taxon>
        <taxon>Uroviricota</taxon>
        <taxon>Caudoviricetes</taxon>
        <taxon>Peduoviridae</taxon>
        <taxon>Maltschvirus</taxon>
        <taxon>Maltschvirus maltsch</taxon>
    </lineage>
</organism>
<name>A0A6J5LF71_9CAUD</name>
<evidence type="ECO:0000313" key="1">
    <source>
        <dbReference type="EMBL" id="CAB4132715.1"/>
    </source>
</evidence>